<dbReference type="Pfam" id="PF13185">
    <property type="entry name" value="GAF_2"/>
    <property type="match status" value="1"/>
</dbReference>
<feature type="domain" description="PPM-type phosphatase" evidence="3">
    <location>
        <begin position="369"/>
        <end position="588"/>
    </location>
</feature>
<evidence type="ECO:0000313" key="5">
    <source>
        <dbReference type="Proteomes" id="UP000663937"/>
    </source>
</evidence>
<dbReference type="Pfam" id="PF01590">
    <property type="entry name" value="GAF"/>
    <property type="match status" value="1"/>
</dbReference>
<dbReference type="PANTHER" id="PTHR43156">
    <property type="entry name" value="STAGE II SPORULATION PROTEIN E-RELATED"/>
    <property type="match status" value="1"/>
</dbReference>
<dbReference type="InterPro" id="IPR001932">
    <property type="entry name" value="PPM-type_phosphatase-like_dom"/>
</dbReference>
<name>A0A8A4ZFI6_9MICO</name>
<evidence type="ECO:0000313" key="4">
    <source>
        <dbReference type="EMBL" id="QTE30762.1"/>
    </source>
</evidence>
<protein>
    <submittedName>
        <fullName evidence="4">SpoIIE family protein phosphatase</fullName>
    </submittedName>
</protein>
<dbReference type="InterPro" id="IPR029016">
    <property type="entry name" value="GAF-like_dom_sf"/>
</dbReference>
<gene>
    <name evidence="4" type="ORF">J4E96_07430</name>
</gene>
<reference evidence="4" key="1">
    <citation type="submission" date="2021-03" db="EMBL/GenBank/DDBJ databases">
        <title>Pengzhenrongella sicca gen. nov., sp. nov., a new member of suborder Micrococcineae isolated from High-Arctic tundra soil.</title>
        <authorList>
            <person name="Peng F."/>
        </authorList>
    </citation>
    <scope>NUCLEOTIDE SEQUENCE</scope>
    <source>
        <strain evidence="4">LRZ-2</strain>
    </source>
</reference>
<proteinExistence type="predicted"/>
<organism evidence="4 5">
    <name type="scientific">Pengzhenrongella sicca</name>
    <dbReference type="NCBI Taxonomy" id="2819238"/>
    <lineage>
        <taxon>Bacteria</taxon>
        <taxon>Bacillati</taxon>
        <taxon>Actinomycetota</taxon>
        <taxon>Actinomycetes</taxon>
        <taxon>Micrococcales</taxon>
        <taxon>Pengzhenrongella</taxon>
    </lineage>
</organism>
<dbReference type="PANTHER" id="PTHR43156:SF2">
    <property type="entry name" value="STAGE II SPORULATION PROTEIN E"/>
    <property type="match status" value="1"/>
</dbReference>
<dbReference type="InterPro" id="IPR052016">
    <property type="entry name" value="Bact_Sigma-Reg"/>
</dbReference>
<keyword evidence="5" id="KW-1185">Reference proteome</keyword>
<sequence>MVDQDTTTTPADSAPPVWPLPGLAALPAAPDEEFDRFAAMVRRLLDVPLALVTLVDQGRQVFPGASGLDEPLSSERCTPLSHSFCQHVVTSGRPLVVVDARVDERVRGNLAIADLGVIAYAGMPLMDADGRVVGSLCAIDHEPREFTALELLNLADLAAACSSSLVRRDVERRSRAAERAAMQSTLQTRLLLQFSETMVHTNTEDDVVAVVRLLAHQALGAEYSGVAVKGRRGVRYLSAEDLPPGTPDKWLVYDSTADLPGPRVMRTGTALLYPDPTAIFADFPHLRADPTYPVVGARAYLPLIAGGASLGWLGVGWQQPRVMDQEFRELLASLARTTSQAMHRAGLMRERREVAFTLQEALLSTLPEVPGLHLAARYWPASTGDKVGGDWYDALAGPSRTTLVIGDVAGHDVGAAAQMGHLRSILRGFAVDREERPSALLGRLDRANLELGSATVATALVAHLEPLPPVGDVATLTWSSAGHYAPVLVHPDGRTEQLGGRPDLLLGIDGTAPRVDHVDKVPVGSTLLLFTDGLVELRGKRIADRLVTFQEAAASVAGESLDVILDTVLAAMAHVRDRDDVAVLAARPFRPDA</sequence>
<keyword evidence="1" id="KW-0378">Hydrolase</keyword>
<feature type="domain" description="GAF" evidence="2">
    <location>
        <begin position="203"/>
        <end position="352"/>
    </location>
</feature>
<dbReference type="InterPro" id="IPR003018">
    <property type="entry name" value="GAF"/>
</dbReference>
<dbReference type="SMART" id="SM00331">
    <property type="entry name" value="PP2C_SIG"/>
    <property type="match status" value="1"/>
</dbReference>
<dbReference type="KEGG" id="psic:J4E96_07430"/>
<dbReference type="Gene3D" id="3.30.450.40">
    <property type="match status" value="2"/>
</dbReference>
<dbReference type="AlphaFoldDB" id="A0A8A4ZFI6"/>
<dbReference type="SUPFAM" id="SSF81606">
    <property type="entry name" value="PP2C-like"/>
    <property type="match status" value="1"/>
</dbReference>
<dbReference type="Proteomes" id="UP000663937">
    <property type="component" value="Chromosome"/>
</dbReference>
<accession>A0A8A4ZFI6</accession>
<dbReference type="EMBL" id="CP071868">
    <property type="protein sequence ID" value="QTE30762.1"/>
    <property type="molecule type" value="Genomic_DNA"/>
</dbReference>
<dbReference type="SUPFAM" id="SSF55781">
    <property type="entry name" value="GAF domain-like"/>
    <property type="match status" value="2"/>
</dbReference>
<feature type="domain" description="GAF" evidence="2">
    <location>
        <begin position="29"/>
        <end position="175"/>
    </location>
</feature>
<dbReference type="Pfam" id="PF07228">
    <property type="entry name" value="SpoIIE"/>
    <property type="match status" value="1"/>
</dbReference>
<dbReference type="GO" id="GO:0016791">
    <property type="term" value="F:phosphatase activity"/>
    <property type="evidence" value="ECO:0007669"/>
    <property type="project" value="TreeGrafter"/>
</dbReference>
<evidence type="ECO:0000256" key="1">
    <source>
        <dbReference type="ARBA" id="ARBA00022801"/>
    </source>
</evidence>
<dbReference type="SMART" id="SM00065">
    <property type="entry name" value="GAF"/>
    <property type="match status" value="2"/>
</dbReference>
<evidence type="ECO:0000259" key="2">
    <source>
        <dbReference type="SMART" id="SM00065"/>
    </source>
</evidence>
<dbReference type="InterPro" id="IPR036457">
    <property type="entry name" value="PPM-type-like_dom_sf"/>
</dbReference>
<dbReference type="Gene3D" id="3.60.40.10">
    <property type="entry name" value="PPM-type phosphatase domain"/>
    <property type="match status" value="1"/>
</dbReference>
<dbReference type="RefSeq" id="WP_227425131.1">
    <property type="nucleotide sequence ID" value="NZ_CP071868.1"/>
</dbReference>
<evidence type="ECO:0000259" key="3">
    <source>
        <dbReference type="SMART" id="SM00331"/>
    </source>
</evidence>